<reference evidence="1" key="1">
    <citation type="submission" date="2023-07" db="EMBL/GenBank/DDBJ databases">
        <title>draft genome sequence of fig (Ficus carica).</title>
        <authorList>
            <person name="Takahashi T."/>
            <person name="Nishimura K."/>
        </authorList>
    </citation>
    <scope>NUCLEOTIDE SEQUENCE</scope>
</reference>
<protein>
    <submittedName>
        <fullName evidence="1">Uncharacterized protein</fullName>
    </submittedName>
</protein>
<accession>A0AA88CNT5</accession>
<evidence type="ECO:0000313" key="2">
    <source>
        <dbReference type="Proteomes" id="UP001187192"/>
    </source>
</evidence>
<organism evidence="1 2">
    <name type="scientific">Ficus carica</name>
    <name type="common">Common fig</name>
    <dbReference type="NCBI Taxonomy" id="3494"/>
    <lineage>
        <taxon>Eukaryota</taxon>
        <taxon>Viridiplantae</taxon>
        <taxon>Streptophyta</taxon>
        <taxon>Embryophyta</taxon>
        <taxon>Tracheophyta</taxon>
        <taxon>Spermatophyta</taxon>
        <taxon>Magnoliopsida</taxon>
        <taxon>eudicotyledons</taxon>
        <taxon>Gunneridae</taxon>
        <taxon>Pentapetalae</taxon>
        <taxon>rosids</taxon>
        <taxon>fabids</taxon>
        <taxon>Rosales</taxon>
        <taxon>Moraceae</taxon>
        <taxon>Ficeae</taxon>
        <taxon>Ficus</taxon>
    </lineage>
</organism>
<gene>
    <name evidence="1" type="ORF">TIFTF001_000280</name>
</gene>
<keyword evidence="2" id="KW-1185">Reference proteome</keyword>
<name>A0AA88CNT5_FICCA</name>
<feature type="non-terminal residue" evidence="1">
    <location>
        <position position="18"/>
    </location>
</feature>
<dbReference type="Proteomes" id="UP001187192">
    <property type="component" value="Unassembled WGS sequence"/>
</dbReference>
<dbReference type="EMBL" id="BTGU01000001">
    <property type="protein sequence ID" value="GMN23846.1"/>
    <property type="molecule type" value="Genomic_DNA"/>
</dbReference>
<evidence type="ECO:0000313" key="1">
    <source>
        <dbReference type="EMBL" id="GMN23846.1"/>
    </source>
</evidence>
<comment type="caution">
    <text evidence="1">The sequence shown here is derived from an EMBL/GenBank/DDBJ whole genome shotgun (WGS) entry which is preliminary data.</text>
</comment>
<proteinExistence type="predicted"/>
<sequence>MPAVVVSEAGGATNGDFP</sequence>
<dbReference type="AlphaFoldDB" id="A0AA88CNT5"/>